<evidence type="ECO:0000313" key="13">
    <source>
        <dbReference type="Proteomes" id="UP000228920"/>
    </source>
</evidence>
<evidence type="ECO:0000256" key="9">
    <source>
        <dbReference type="NCBIfam" id="TIGR00392"/>
    </source>
</evidence>
<evidence type="ECO:0000256" key="1">
    <source>
        <dbReference type="ARBA" id="ARBA00013165"/>
    </source>
</evidence>
<evidence type="ECO:0000256" key="8">
    <source>
        <dbReference type="ARBA" id="ARBA00048359"/>
    </source>
</evidence>
<sequence>MVLLHAIILSMNVPKPHPDFTLLEEQILDWWRKNEVPKLYLSRNNSSEKRFSFLDGPITANNPMGVHHAHGRTIKDFFQRYKNAQGYKQRFQNGFDCQGLWVEVEEEKDLGFDSKRDIEAFGLEKFCNSCKTRVEKFSKVQEEQSKRLGMFMDWDNSYYTMSENNNLHIWHFLKKVHENGWLYKGIDAMPWCTRCGTAISQHELSDGGYKTVKHTSIYLRFRVSKASDVRQKLIDMYHLANDHIAFLVWTTTPWTLLSNDAIAVNPDIMYVIAKQENEHLILAKNRVAVLEKNGPYEIVAELTGQQLLDIVATAGIDGHRNKAYEAPFHFFDVDERLISWSEVSEDEGTGIVHIAPSAGKEDFELGRIETLSERSKLSSIDEFGVYVEGYGEYTGKSVFEVKEMIFSDLKEKGLFYKFEDITHSYPHCWRCKHELVFRTTSEWFIKADEIRPKMKEAAKTANWMPEHAGLRMQDWLDNMSDWPISRKRYWGLALPFYESDDGSEVYVVGSKEELRSLALEPEKVDTLIDLHRPWIDEIKITSPTTGKVLTRVKDVGDCWLDAGIVPFSTVNYLDDRKNWEQWFPFEFITEYVAQVKLWFYATLFMAVTLEGKAPWKNVLTTGFLVDEKGDAMHKSAGNAISFDEAAHKAGSDSIRWLYLRERNANRYGTGNLRFGYIILDDVRRRFLVIVWNTYRFFMQNAKMDDWRPEDADFSTFIATHVLDKWIISRYNRVLQEVTTSLEAYDTPSAASLIEKFLVEDVSQWYIRRSRDRVGPSVENSKEKDKFYITGYIVLTSMLKVMAPFIPFMTESLFQDMRADHDPVSIHLTDWPSFDPTKVDLELENQMEIARNIVEQAHAMRKKEGIKVRQPLASMRVGILEDALNPDICEVISAETNIEKLLFEKISSGKQVRVELDTMLTKELIDAGNLREFVRAVQNLRKEAGYALDQRITILVNADSEFVSFIKTNTEELSKKLLIEHLLFEGDMSANATGTIEINGSTITVSLSAI</sequence>
<proteinExistence type="predicted"/>
<evidence type="ECO:0000256" key="2">
    <source>
        <dbReference type="ARBA" id="ARBA00022598"/>
    </source>
</evidence>
<dbReference type="Proteomes" id="UP000228920">
    <property type="component" value="Unassembled WGS sequence"/>
</dbReference>
<dbReference type="InterPro" id="IPR002300">
    <property type="entry name" value="aa-tRNA-synth_Ia"/>
</dbReference>
<dbReference type="GO" id="GO:0004822">
    <property type="term" value="F:isoleucine-tRNA ligase activity"/>
    <property type="evidence" value="ECO:0007669"/>
    <property type="project" value="UniProtKB-UniRule"/>
</dbReference>
<protein>
    <recommendedName>
        <fullName evidence="1 9">Isoleucine--tRNA ligase</fullName>
        <ecNumber evidence="1 9">6.1.1.5</ecNumber>
    </recommendedName>
</protein>
<dbReference type="EC" id="6.1.1.5" evidence="1 9"/>
<accession>A0A2M7TGI2</accession>
<dbReference type="GO" id="GO:0006428">
    <property type="term" value="P:isoleucyl-tRNA aminoacylation"/>
    <property type="evidence" value="ECO:0007669"/>
    <property type="project" value="UniProtKB-UniRule"/>
</dbReference>
<dbReference type="SUPFAM" id="SSF47323">
    <property type="entry name" value="Anticodon-binding domain of a subclass of class I aminoacyl-tRNA synthetases"/>
    <property type="match status" value="1"/>
</dbReference>
<evidence type="ECO:0000259" key="10">
    <source>
        <dbReference type="Pfam" id="PF00133"/>
    </source>
</evidence>
<dbReference type="CDD" id="cd07961">
    <property type="entry name" value="Anticodon_Ia_Ile_ABEc"/>
    <property type="match status" value="1"/>
</dbReference>
<dbReference type="Gene3D" id="1.10.730.10">
    <property type="entry name" value="Isoleucyl-tRNA Synthetase, Domain 1"/>
    <property type="match status" value="1"/>
</dbReference>
<gene>
    <name evidence="12" type="ORF">COY32_05550</name>
</gene>
<dbReference type="InterPro" id="IPR033709">
    <property type="entry name" value="Anticodon_Ile_ABEc"/>
</dbReference>
<dbReference type="Pfam" id="PF08264">
    <property type="entry name" value="Anticodon_1"/>
    <property type="match status" value="1"/>
</dbReference>
<dbReference type="Pfam" id="PF19302">
    <property type="entry name" value="DUF5915"/>
    <property type="match status" value="1"/>
</dbReference>
<dbReference type="SUPFAM" id="SSF52374">
    <property type="entry name" value="Nucleotidylyl transferase"/>
    <property type="match status" value="1"/>
</dbReference>
<dbReference type="EMBL" id="PFNL01000147">
    <property type="protein sequence ID" value="PIZ45164.1"/>
    <property type="molecule type" value="Genomic_DNA"/>
</dbReference>
<dbReference type="InterPro" id="IPR009008">
    <property type="entry name" value="Val/Leu/Ile-tRNA-synth_edit"/>
</dbReference>
<dbReference type="InterPro" id="IPR009080">
    <property type="entry name" value="tRNAsynth_Ia_anticodon-bd"/>
</dbReference>
<name>A0A2M7TGI2_UNCKA</name>
<dbReference type="NCBIfam" id="TIGR00392">
    <property type="entry name" value="ileS"/>
    <property type="match status" value="1"/>
</dbReference>
<dbReference type="InterPro" id="IPR002301">
    <property type="entry name" value="Ile-tRNA-ligase"/>
</dbReference>
<comment type="function">
    <text evidence="7">Catalyzes the attachment of isoleucine to tRNA(Ile). As IleRS can inadvertently accommodate and process structurally similar amino acids such as valine, to avoid such errors it has two additional distinct tRNA(Ile)-dependent editing activities. One activity is designated as 'pretransfer' editing and involves the hydrolysis of activated Val-AMP. The other activity is designated 'posttransfer' editing and involves deacylation of mischarged Val-tRNA(Ile).</text>
</comment>
<dbReference type="Pfam" id="PF00133">
    <property type="entry name" value="tRNA-synt_1"/>
    <property type="match status" value="1"/>
</dbReference>
<feature type="domain" description="Aminoacyl-tRNA synthetase class Ia" evidence="10">
    <location>
        <begin position="26"/>
        <end position="658"/>
    </location>
</feature>
<dbReference type="Gene3D" id="3.40.50.620">
    <property type="entry name" value="HUPs"/>
    <property type="match status" value="2"/>
</dbReference>
<evidence type="ECO:0000259" key="11">
    <source>
        <dbReference type="Pfam" id="PF08264"/>
    </source>
</evidence>
<dbReference type="PANTHER" id="PTHR42780">
    <property type="entry name" value="SOLEUCYL-TRNA SYNTHETASE"/>
    <property type="match status" value="1"/>
</dbReference>
<evidence type="ECO:0000256" key="7">
    <source>
        <dbReference type="ARBA" id="ARBA00025217"/>
    </source>
</evidence>
<dbReference type="GO" id="GO:0000049">
    <property type="term" value="F:tRNA binding"/>
    <property type="evidence" value="ECO:0007669"/>
    <property type="project" value="InterPro"/>
</dbReference>
<comment type="caution">
    <text evidence="12">The sequence shown here is derived from an EMBL/GenBank/DDBJ whole genome shotgun (WGS) entry which is preliminary data.</text>
</comment>
<dbReference type="InterPro" id="IPR023586">
    <property type="entry name" value="Ile-tRNA-ligase_type2"/>
</dbReference>
<dbReference type="SUPFAM" id="SSF50677">
    <property type="entry name" value="ValRS/IleRS/LeuRS editing domain"/>
    <property type="match status" value="1"/>
</dbReference>
<dbReference type="PANTHER" id="PTHR42780:SF1">
    <property type="entry name" value="ISOLEUCINE--TRNA LIGASE, CYTOPLASMIC"/>
    <property type="match status" value="1"/>
</dbReference>
<keyword evidence="4" id="KW-0067">ATP-binding</keyword>
<dbReference type="GO" id="GO:0002161">
    <property type="term" value="F:aminoacyl-tRNA deacylase activity"/>
    <property type="evidence" value="ECO:0007669"/>
    <property type="project" value="InterPro"/>
</dbReference>
<keyword evidence="2 12" id="KW-0436">Ligase</keyword>
<keyword evidence="6" id="KW-0030">Aminoacyl-tRNA synthetase</keyword>
<dbReference type="InterPro" id="IPR014729">
    <property type="entry name" value="Rossmann-like_a/b/a_fold"/>
</dbReference>
<dbReference type="AlphaFoldDB" id="A0A2M7TGI2"/>
<reference evidence="13" key="1">
    <citation type="submission" date="2017-09" db="EMBL/GenBank/DDBJ databases">
        <title>Depth-based differentiation of microbial function through sediment-hosted aquifers and enrichment of novel symbionts in the deep terrestrial subsurface.</title>
        <authorList>
            <person name="Probst A.J."/>
            <person name="Ladd B."/>
            <person name="Jarett J.K."/>
            <person name="Geller-Mcgrath D.E."/>
            <person name="Sieber C.M.K."/>
            <person name="Emerson J.B."/>
            <person name="Anantharaman K."/>
            <person name="Thomas B.C."/>
            <person name="Malmstrom R."/>
            <person name="Stieglmeier M."/>
            <person name="Klingl A."/>
            <person name="Woyke T."/>
            <person name="Ryan C.M."/>
            <person name="Banfield J.F."/>
        </authorList>
    </citation>
    <scope>NUCLEOTIDE SEQUENCE [LARGE SCALE GENOMIC DNA]</scope>
</reference>
<evidence type="ECO:0000313" key="12">
    <source>
        <dbReference type="EMBL" id="PIZ45164.1"/>
    </source>
</evidence>
<feature type="domain" description="Methionyl/Valyl/Leucyl/Isoleucyl-tRNA synthetase anticodon-binding" evidence="11">
    <location>
        <begin position="723"/>
        <end position="871"/>
    </location>
</feature>
<keyword evidence="3" id="KW-0547">Nucleotide-binding</keyword>
<evidence type="ECO:0000256" key="6">
    <source>
        <dbReference type="ARBA" id="ARBA00023146"/>
    </source>
</evidence>
<evidence type="ECO:0000256" key="3">
    <source>
        <dbReference type="ARBA" id="ARBA00022741"/>
    </source>
</evidence>
<evidence type="ECO:0000256" key="4">
    <source>
        <dbReference type="ARBA" id="ARBA00022840"/>
    </source>
</evidence>
<dbReference type="PRINTS" id="PR00984">
    <property type="entry name" value="TRNASYNTHILE"/>
</dbReference>
<evidence type="ECO:0000256" key="5">
    <source>
        <dbReference type="ARBA" id="ARBA00022917"/>
    </source>
</evidence>
<organism evidence="12 13">
    <name type="scientific">candidate division WWE3 bacterium CG_4_10_14_0_2_um_filter_41_14</name>
    <dbReference type="NCBI Taxonomy" id="1975072"/>
    <lineage>
        <taxon>Bacteria</taxon>
        <taxon>Katanobacteria</taxon>
    </lineage>
</organism>
<comment type="catalytic activity">
    <reaction evidence="8">
        <text>tRNA(Ile) + L-isoleucine + ATP = L-isoleucyl-tRNA(Ile) + AMP + diphosphate</text>
        <dbReference type="Rhea" id="RHEA:11060"/>
        <dbReference type="Rhea" id="RHEA-COMP:9666"/>
        <dbReference type="Rhea" id="RHEA-COMP:9695"/>
        <dbReference type="ChEBI" id="CHEBI:30616"/>
        <dbReference type="ChEBI" id="CHEBI:33019"/>
        <dbReference type="ChEBI" id="CHEBI:58045"/>
        <dbReference type="ChEBI" id="CHEBI:78442"/>
        <dbReference type="ChEBI" id="CHEBI:78528"/>
        <dbReference type="ChEBI" id="CHEBI:456215"/>
        <dbReference type="EC" id="6.1.1.5"/>
    </reaction>
</comment>
<dbReference type="InterPro" id="IPR013155">
    <property type="entry name" value="M/V/L/I-tRNA-synth_anticd-bd"/>
</dbReference>
<keyword evidence="5" id="KW-0648">Protein biosynthesis</keyword>
<dbReference type="GO" id="GO:0005737">
    <property type="term" value="C:cytoplasm"/>
    <property type="evidence" value="ECO:0007669"/>
    <property type="project" value="UniProtKB-UniRule"/>
</dbReference>
<dbReference type="GO" id="GO:0005524">
    <property type="term" value="F:ATP binding"/>
    <property type="evidence" value="ECO:0007669"/>
    <property type="project" value="UniProtKB-KW"/>
</dbReference>